<gene>
    <name evidence="3" type="ORF">ACFO60_21950</name>
</gene>
<accession>A0ABV9CJP8</accession>
<dbReference type="Pfam" id="PF16655">
    <property type="entry name" value="PhoD_N"/>
    <property type="match status" value="1"/>
</dbReference>
<evidence type="ECO:0000259" key="1">
    <source>
        <dbReference type="Pfam" id="PF09423"/>
    </source>
</evidence>
<dbReference type="PANTHER" id="PTHR43606">
    <property type="entry name" value="PHOSPHATASE, PUTATIVE (AFU_ORTHOLOGUE AFUA_6G08710)-RELATED"/>
    <property type="match status" value="1"/>
</dbReference>
<evidence type="ECO:0000313" key="4">
    <source>
        <dbReference type="Proteomes" id="UP001596004"/>
    </source>
</evidence>
<dbReference type="EMBL" id="JBHSFP010000015">
    <property type="protein sequence ID" value="MFC4533441.1"/>
    <property type="molecule type" value="Genomic_DNA"/>
</dbReference>
<keyword evidence="4" id="KW-1185">Reference proteome</keyword>
<feature type="domain" description="Phospholipase D N-terminal" evidence="2">
    <location>
        <begin position="32"/>
        <end position="130"/>
    </location>
</feature>
<dbReference type="SUPFAM" id="SSF56300">
    <property type="entry name" value="Metallo-dependent phosphatases"/>
    <property type="match status" value="1"/>
</dbReference>
<dbReference type="InterPro" id="IPR032093">
    <property type="entry name" value="PhoD_N"/>
</dbReference>
<dbReference type="Gene3D" id="3.60.21.70">
    <property type="entry name" value="PhoD-like phosphatase"/>
    <property type="match status" value="1"/>
</dbReference>
<dbReference type="Pfam" id="PF09423">
    <property type="entry name" value="PhoD"/>
    <property type="match status" value="1"/>
</dbReference>
<evidence type="ECO:0000259" key="2">
    <source>
        <dbReference type="Pfam" id="PF16655"/>
    </source>
</evidence>
<feature type="domain" description="PhoD-like phosphatase metallophosphatase" evidence="1">
    <location>
        <begin position="143"/>
        <end position="470"/>
    </location>
</feature>
<dbReference type="InterPro" id="IPR018946">
    <property type="entry name" value="PhoD-like_MPP"/>
</dbReference>
<dbReference type="CDD" id="cd07389">
    <property type="entry name" value="MPP_PhoD"/>
    <property type="match status" value="1"/>
</dbReference>
<protein>
    <submittedName>
        <fullName evidence="3">Alkaline phosphatase D family protein</fullName>
    </submittedName>
</protein>
<dbReference type="InterPro" id="IPR038607">
    <property type="entry name" value="PhoD-like_sf"/>
</dbReference>
<evidence type="ECO:0000313" key="3">
    <source>
        <dbReference type="EMBL" id="MFC4533441.1"/>
    </source>
</evidence>
<reference evidence="4" key="1">
    <citation type="journal article" date="2019" name="Int. J. Syst. Evol. Microbiol.">
        <title>The Global Catalogue of Microorganisms (GCM) 10K type strain sequencing project: providing services to taxonomists for standard genome sequencing and annotation.</title>
        <authorList>
            <consortium name="The Broad Institute Genomics Platform"/>
            <consortium name="The Broad Institute Genome Sequencing Center for Infectious Disease"/>
            <person name="Wu L."/>
            <person name="Ma J."/>
        </authorList>
    </citation>
    <scope>NUCLEOTIDE SEQUENCE [LARGE SCALE GENOMIC DNA]</scope>
    <source>
        <strain evidence="4">CGMCC 4.7132</strain>
    </source>
</reference>
<sequence length="502" mass="55510">MIDRRSFLVMGLIAGVPGVPPLSAPYGEPFTLGVACGDPSPDGFVLWTRLAPVPLAEDGHGGMPPVPVPVYWEVATDPACARVVRRGSEDAVHEWAHTVHAEVGGLEPGREYWYRFKAGPYISPIGRAVTAPAPGSPVAVLTLAVTSCANYQHGHFTAYTRVAQEHPHLVLHLGDYIYEHGKGEAPCPGGNVREHEGAEATSLTDYRRRHALYKTDPDLRAAHAAAPWVPIMDDHEVRNNWTSLLSAARREAAFRAYYEHMPLRRASIPKGPVIRLYRRLRWGSLATLHLLDTRQYRDRPVCGTGFKECPESEAPDRTITGTEQERWLLEGFRESKAQWDIIGQQVFFGQRTKYPGPEKVVRQDAWDGYSGSRTRVTRGWLDAGVRNAIVLTGDVHSHWAGDLALDYDDEDSPLVGTELAVTSVTSGGDGHDHDHARDALLDTNPHLQFHLRRRGYLLLRVEPTSVRADFKILRRVSTPGAPALTAAGFTVADRLPGLVRQT</sequence>
<dbReference type="PANTHER" id="PTHR43606:SF2">
    <property type="entry name" value="ALKALINE PHOSPHATASE FAMILY PROTEIN (AFU_ORTHOLOGUE AFUA_5G03860)"/>
    <property type="match status" value="1"/>
</dbReference>
<dbReference type="RefSeq" id="WP_380842919.1">
    <property type="nucleotide sequence ID" value="NZ_JBHSFP010000015.1"/>
</dbReference>
<proteinExistence type="predicted"/>
<dbReference type="InterPro" id="IPR029052">
    <property type="entry name" value="Metallo-depent_PP-like"/>
</dbReference>
<name>A0ABV9CJP8_9ACTN</name>
<organism evidence="3 4">
    <name type="scientific">Sphaerisporangium dianthi</name>
    <dbReference type="NCBI Taxonomy" id="1436120"/>
    <lineage>
        <taxon>Bacteria</taxon>
        <taxon>Bacillati</taxon>
        <taxon>Actinomycetota</taxon>
        <taxon>Actinomycetes</taxon>
        <taxon>Streptosporangiales</taxon>
        <taxon>Streptosporangiaceae</taxon>
        <taxon>Sphaerisporangium</taxon>
    </lineage>
</organism>
<dbReference type="InterPro" id="IPR052900">
    <property type="entry name" value="Phospholipid_Metab_Enz"/>
</dbReference>
<dbReference type="Proteomes" id="UP001596004">
    <property type="component" value="Unassembled WGS sequence"/>
</dbReference>
<comment type="caution">
    <text evidence="3">The sequence shown here is derived from an EMBL/GenBank/DDBJ whole genome shotgun (WGS) entry which is preliminary data.</text>
</comment>
<dbReference type="Gene3D" id="2.60.40.380">
    <property type="entry name" value="Purple acid phosphatase-like, N-terminal"/>
    <property type="match status" value="1"/>
</dbReference>